<proteinExistence type="predicted"/>
<gene>
    <name evidence="1" type="ORF">COLAER_02125</name>
</gene>
<organism evidence="1 2">
    <name type="scientific">Collinsella aerofaciens (strain ATCC 25986 / DSM 3979 / JCM 10188 / KCTC 3647 / NCTC 11838 / VPI 1003)</name>
    <dbReference type="NCBI Taxonomy" id="411903"/>
    <lineage>
        <taxon>Bacteria</taxon>
        <taxon>Bacillati</taxon>
        <taxon>Actinomycetota</taxon>
        <taxon>Coriobacteriia</taxon>
        <taxon>Coriobacteriales</taxon>
        <taxon>Coriobacteriaceae</taxon>
        <taxon>Collinsella</taxon>
    </lineage>
</organism>
<evidence type="ECO:0000313" key="1">
    <source>
        <dbReference type="EMBL" id="EBA38675.1"/>
    </source>
</evidence>
<dbReference type="EMBL" id="AAVN02000011">
    <property type="protein sequence ID" value="EBA38675.1"/>
    <property type="molecule type" value="Genomic_DNA"/>
</dbReference>
<dbReference type="Proteomes" id="UP000002979">
    <property type="component" value="Unassembled WGS sequence"/>
</dbReference>
<dbReference type="AlphaFoldDB" id="A4ECE4"/>
<reference evidence="1 2" key="1">
    <citation type="submission" date="2007-01" db="EMBL/GenBank/DDBJ databases">
        <title>Draft genome sequence of Collinsella aerofaciens (ATCC 25986).</title>
        <authorList>
            <person name="Sudarsanam P."/>
            <person name="Ley R."/>
            <person name="Guruge J."/>
            <person name="Turnbaugh P.J."/>
            <person name="Mahowald M."/>
            <person name="Liep D."/>
            <person name="Gordon J."/>
        </authorList>
    </citation>
    <scope>NUCLEOTIDE SEQUENCE [LARGE SCALE GENOMIC DNA]</scope>
    <source>
        <strain evidence="2">ATCC 25986 / DSM 3979 / JCM 10188 / KCTC 3647 / NCTC 11838 / VPI 1003</strain>
    </source>
</reference>
<name>A4ECE4_COLAA</name>
<accession>A4ECE4</accession>
<protein>
    <submittedName>
        <fullName evidence="1">Uncharacterized protein</fullName>
    </submittedName>
</protein>
<evidence type="ECO:0000313" key="2">
    <source>
        <dbReference type="Proteomes" id="UP000002979"/>
    </source>
</evidence>
<reference evidence="1 2" key="2">
    <citation type="submission" date="2007-04" db="EMBL/GenBank/DDBJ databases">
        <authorList>
            <person name="Fulton L."/>
            <person name="Clifton S."/>
            <person name="Fulton B."/>
            <person name="Xu J."/>
            <person name="Minx P."/>
            <person name="Mardis E.R."/>
            <person name="Wilson R.K."/>
        </authorList>
    </citation>
    <scope>NUCLEOTIDE SEQUENCE [LARGE SCALE GENOMIC DNA]</scope>
    <source>
        <strain evidence="2">ATCC 25986 / DSM 3979 / JCM 10188 / KCTC 3647 / NCTC 11838 / VPI 1003</strain>
    </source>
</reference>
<sequence>MTNEQYRPDDHANDSRNKTGELTHILGCHDQTAILSRIECIRSIE</sequence>
<comment type="caution">
    <text evidence="1">The sequence shown here is derived from an EMBL/GenBank/DDBJ whole genome shotgun (WGS) entry which is preliminary data.</text>
</comment>